<dbReference type="AlphaFoldDB" id="A0A834VDL2"/>
<gene>
    <name evidence="4" type="ORF">SSS_7924</name>
</gene>
<evidence type="ECO:0000313" key="6">
    <source>
        <dbReference type="Proteomes" id="UP000070412"/>
    </source>
</evidence>
<dbReference type="GO" id="GO:0000225">
    <property type="term" value="F:N-acetylglucosaminylphosphatidylinositol deacetylase activity"/>
    <property type="evidence" value="ECO:0007669"/>
    <property type="project" value="UniProtKB-EC"/>
</dbReference>
<dbReference type="EMBL" id="WVUK01000063">
    <property type="protein sequence ID" value="KAF7489823.1"/>
    <property type="molecule type" value="Genomic_DNA"/>
</dbReference>
<keyword evidence="3" id="KW-0732">Signal</keyword>
<dbReference type="GO" id="GO:0016020">
    <property type="term" value="C:membrane"/>
    <property type="evidence" value="ECO:0007669"/>
    <property type="project" value="GOC"/>
</dbReference>
<proteinExistence type="inferred from homology"/>
<dbReference type="SUPFAM" id="SSF102588">
    <property type="entry name" value="LmbE-like"/>
    <property type="match status" value="1"/>
</dbReference>
<dbReference type="UniPathway" id="UPA00196"/>
<dbReference type="OrthoDB" id="440160at2759"/>
<evidence type="ECO:0000256" key="1">
    <source>
        <dbReference type="ARBA" id="ARBA00006066"/>
    </source>
</evidence>
<dbReference type="OMA" id="YVLESVN"/>
<dbReference type="Pfam" id="PF02585">
    <property type="entry name" value="PIG-L"/>
    <property type="match status" value="1"/>
</dbReference>
<feature type="chain" id="PRO_5038316211" description="N-acetylglucosaminylphosphatidylinositol deacetylase" evidence="3">
    <location>
        <begin position="23"/>
        <end position="279"/>
    </location>
</feature>
<dbReference type="GO" id="GO:0006506">
    <property type="term" value="P:GPI anchor biosynthetic process"/>
    <property type="evidence" value="ECO:0007669"/>
    <property type="project" value="UniProtKB-UniPathway"/>
</dbReference>
<dbReference type="EC" id="3.5.1.89" evidence="2"/>
<dbReference type="EnsemblMetazoa" id="SSS_7924s_mrna">
    <property type="protein sequence ID" value="KAF7489823.1"/>
    <property type="gene ID" value="SSS_7924"/>
</dbReference>
<evidence type="ECO:0000313" key="4">
    <source>
        <dbReference type="EMBL" id="KAF7489823.1"/>
    </source>
</evidence>
<organism evidence="4">
    <name type="scientific">Sarcoptes scabiei</name>
    <name type="common">Itch mite</name>
    <name type="synonym">Acarus scabiei</name>
    <dbReference type="NCBI Taxonomy" id="52283"/>
    <lineage>
        <taxon>Eukaryota</taxon>
        <taxon>Metazoa</taxon>
        <taxon>Ecdysozoa</taxon>
        <taxon>Arthropoda</taxon>
        <taxon>Chelicerata</taxon>
        <taxon>Arachnida</taxon>
        <taxon>Acari</taxon>
        <taxon>Acariformes</taxon>
        <taxon>Sarcoptiformes</taxon>
        <taxon>Astigmata</taxon>
        <taxon>Psoroptidia</taxon>
        <taxon>Sarcoptoidea</taxon>
        <taxon>Sarcoptidae</taxon>
        <taxon>Sarcoptinae</taxon>
        <taxon>Sarcoptes</taxon>
    </lineage>
</organism>
<reference evidence="5" key="3">
    <citation type="submission" date="2022-06" db="UniProtKB">
        <authorList>
            <consortium name="EnsemblMetazoa"/>
        </authorList>
    </citation>
    <scope>IDENTIFICATION</scope>
</reference>
<dbReference type="InterPro" id="IPR024078">
    <property type="entry name" value="LmbE-like_dom_sf"/>
</dbReference>
<dbReference type="PANTHER" id="PTHR12993">
    <property type="entry name" value="N-ACETYLGLUCOSAMINYL-PHOSPHATIDYLINOSITOL DE-N-ACETYLASE-RELATED"/>
    <property type="match status" value="1"/>
</dbReference>
<reference evidence="4" key="2">
    <citation type="submission" date="2020-01" db="EMBL/GenBank/DDBJ databases">
        <authorList>
            <person name="Korhonen P.K.K."/>
            <person name="Guangxu M.G."/>
            <person name="Wang T.W."/>
            <person name="Stroehlein A.J.S."/>
            <person name="Young N.D."/>
            <person name="Ang C.-S.A."/>
            <person name="Fernando D.W.F."/>
            <person name="Lu H.L."/>
            <person name="Taylor S.T."/>
            <person name="Ehtesham M.E.M."/>
            <person name="Najaraj S.H.N."/>
            <person name="Harsha G.H.G."/>
            <person name="Madugundu A.M."/>
            <person name="Renuse S.R."/>
            <person name="Holt D.H."/>
            <person name="Pandey A.P."/>
            <person name="Papenfuss A.P."/>
            <person name="Gasser R.B.G."/>
            <person name="Fischer K.F."/>
        </authorList>
    </citation>
    <scope>NUCLEOTIDE SEQUENCE</scope>
    <source>
        <strain evidence="4">SSS_KF_BRIS2020</strain>
    </source>
</reference>
<keyword evidence="6" id="KW-1185">Reference proteome</keyword>
<evidence type="ECO:0000256" key="2">
    <source>
        <dbReference type="ARBA" id="ARBA00012176"/>
    </source>
</evidence>
<dbReference type="InterPro" id="IPR003737">
    <property type="entry name" value="GlcNAc_PI_deacetylase-related"/>
</dbReference>
<dbReference type="Proteomes" id="UP000070412">
    <property type="component" value="Unassembled WGS sequence"/>
</dbReference>
<name>A0A834VDL2_SARSC</name>
<dbReference type="PANTHER" id="PTHR12993:SF11">
    <property type="entry name" value="N-ACETYLGLUCOSAMINYL-PHOSPHATIDYLINOSITOL DE-N-ACETYLASE"/>
    <property type="match status" value="1"/>
</dbReference>
<dbReference type="Gene3D" id="3.40.50.10320">
    <property type="entry name" value="LmbE-like"/>
    <property type="match status" value="1"/>
</dbReference>
<evidence type="ECO:0000313" key="5">
    <source>
        <dbReference type="EnsemblMetazoa" id="KAF7489823.1"/>
    </source>
</evidence>
<accession>A0A834VDL2</accession>
<evidence type="ECO:0000256" key="3">
    <source>
        <dbReference type="SAM" id="SignalP"/>
    </source>
</evidence>
<protein>
    <recommendedName>
        <fullName evidence="2">N-acetylglucosaminylphosphatidylinositol deacetylase</fullName>
        <ecNumber evidence="2">3.5.1.89</ecNumber>
    </recommendedName>
</protein>
<dbReference type="GO" id="GO:0005783">
    <property type="term" value="C:endoplasmic reticulum"/>
    <property type="evidence" value="ECO:0007669"/>
    <property type="project" value="TreeGrafter"/>
</dbReference>
<feature type="signal peptide" evidence="3">
    <location>
        <begin position="1"/>
        <end position="22"/>
    </location>
</feature>
<sequence length="279" mass="33058">MFAILILFGALFGSWFLLRKQSNSISLKENVLLVTAHPDDEMMFFGPTLLMELRSRIIKAISLDEKEKIEKISKLHLLCLSNGNYYGFGQNRQQELNDCCKHLLNYLIEEQCDNDSTIRELVRKLFQWKVLNDLRLQDSPESNWSVDYIRTLVEEYVQQNNIGSLITFDQTGVSDHPNHRAVSRAVSQSKFLKENCQIRLLETVALWRKYLSIFDLPLTCFLCWWNHSWRSISVESLRDYLNIVFSLRKHRSQMLWFRYLYSSTSRYLFINSFRSVEDL</sequence>
<reference evidence="6" key="1">
    <citation type="journal article" date="2020" name="PLoS Negl. Trop. Dis.">
        <title>High-quality nuclear genome for Sarcoptes scabiei-A critical resource for a neglected parasite.</title>
        <authorList>
            <person name="Korhonen P.K."/>
            <person name="Gasser R.B."/>
            <person name="Ma G."/>
            <person name="Wang T."/>
            <person name="Stroehlein A.J."/>
            <person name="Young N.D."/>
            <person name="Ang C.S."/>
            <person name="Fernando D.D."/>
            <person name="Lu H.C."/>
            <person name="Taylor S."/>
            <person name="Reynolds S.L."/>
            <person name="Mofiz E."/>
            <person name="Najaraj S.H."/>
            <person name="Gowda H."/>
            <person name="Madugundu A."/>
            <person name="Renuse S."/>
            <person name="Holt D."/>
            <person name="Pandey A."/>
            <person name="Papenfuss A.T."/>
            <person name="Fischer K."/>
        </authorList>
    </citation>
    <scope>NUCLEOTIDE SEQUENCE [LARGE SCALE GENOMIC DNA]</scope>
</reference>
<comment type="similarity">
    <text evidence="1">Belongs to the PIGL family.</text>
</comment>